<accession>A0A8R1YXW4</accession>
<organism evidence="2 3">
    <name type="scientific">Pristionchus pacificus</name>
    <name type="common">Parasitic nematode worm</name>
    <dbReference type="NCBI Taxonomy" id="54126"/>
    <lineage>
        <taxon>Eukaryota</taxon>
        <taxon>Metazoa</taxon>
        <taxon>Ecdysozoa</taxon>
        <taxon>Nematoda</taxon>
        <taxon>Chromadorea</taxon>
        <taxon>Rhabditida</taxon>
        <taxon>Rhabditina</taxon>
        <taxon>Diplogasteromorpha</taxon>
        <taxon>Diplogasteroidea</taxon>
        <taxon>Neodiplogasteridae</taxon>
        <taxon>Pristionchus</taxon>
    </lineage>
</organism>
<sequence>MSPEKRGRDFPTSAAVTNELAASGLAIRNAEKASCSLRRARKLVAARRRRVLWKGMGRLGKFPKSERDAITRPVRRKKKRVAVRSVGGPSRSLMEDEGPSLAFKHLPPQGYPLPGTARKLPQHGGFAFKRLPGALEQPWGLARKSVPPAVKIAHKMMARKSIPSHLKQVPHGPLFMIEDAGGTAHVNAIAMPPRLRVSPPPDAADEGVVVARRTSAADEYPLEEEEEDEEEEEEDEDGNDDDEEEELVIIICPQDDPIDMARKVPRGPWPRPPTVEMDPAELARRAARKTVAWSPAGEPSIFEGMAPRRQLAVKAAALRSFGGKRAATKAVRTVPDEDEEEEEEEEDEDVVEVVQRVWRSKRPRIVPGARKTAPSTAFEMVLEGGDHRGQLHFAPTHSMQPCCNHAAWHHFSVSQVMNIMVGFSVIQKNGAMQHGCSTAAWNELEQNEVDHDDHHPREPLAPIFRIITVPTIVRPIEEPEDDEESRDREVAVPPRRFPAMKMVYGPPPTRKTTEERAFVKEAPI</sequence>
<dbReference type="AlphaFoldDB" id="A0A2A6CHU2"/>
<evidence type="ECO:0000313" key="3">
    <source>
        <dbReference type="Proteomes" id="UP000005239"/>
    </source>
</evidence>
<keyword evidence="3" id="KW-1185">Reference proteome</keyword>
<evidence type="ECO:0000313" key="2">
    <source>
        <dbReference type="EnsemblMetazoa" id="PPA38061.1"/>
    </source>
</evidence>
<proteinExistence type="predicted"/>
<accession>A0A2A6CHU2</accession>
<feature type="region of interest" description="Disordered" evidence="1">
    <location>
        <begin position="476"/>
        <end position="524"/>
    </location>
</feature>
<reference evidence="3" key="1">
    <citation type="journal article" date="2008" name="Nat. Genet.">
        <title>The Pristionchus pacificus genome provides a unique perspective on nematode lifestyle and parasitism.</title>
        <authorList>
            <person name="Dieterich C."/>
            <person name="Clifton S.W."/>
            <person name="Schuster L.N."/>
            <person name="Chinwalla A."/>
            <person name="Delehaunty K."/>
            <person name="Dinkelacker I."/>
            <person name="Fulton L."/>
            <person name="Fulton R."/>
            <person name="Godfrey J."/>
            <person name="Minx P."/>
            <person name="Mitreva M."/>
            <person name="Roeseler W."/>
            <person name="Tian H."/>
            <person name="Witte H."/>
            <person name="Yang S.P."/>
            <person name="Wilson R.K."/>
            <person name="Sommer R.J."/>
        </authorList>
    </citation>
    <scope>NUCLEOTIDE SEQUENCE [LARGE SCALE GENOMIC DNA]</scope>
    <source>
        <strain evidence="3">PS312</strain>
    </source>
</reference>
<feature type="region of interest" description="Disordered" evidence="1">
    <location>
        <begin position="329"/>
        <end position="348"/>
    </location>
</feature>
<feature type="region of interest" description="Disordered" evidence="1">
    <location>
        <begin position="217"/>
        <end position="245"/>
    </location>
</feature>
<evidence type="ECO:0000256" key="1">
    <source>
        <dbReference type="SAM" id="MobiDB-lite"/>
    </source>
</evidence>
<dbReference type="Proteomes" id="UP000005239">
    <property type="component" value="Unassembled WGS sequence"/>
</dbReference>
<name>A0A2A6CHU2_PRIPA</name>
<reference evidence="2" key="2">
    <citation type="submission" date="2022-06" db="UniProtKB">
        <authorList>
            <consortium name="EnsemblMetazoa"/>
        </authorList>
    </citation>
    <scope>IDENTIFICATION</scope>
    <source>
        <strain evidence="2">PS312</strain>
    </source>
</reference>
<feature type="compositionally biased region" description="Acidic residues" evidence="1">
    <location>
        <begin position="336"/>
        <end position="348"/>
    </location>
</feature>
<gene>
    <name evidence="2" type="primary">WBGene00276430</name>
</gene>
<feature type="compositionally biased region" description="Acidic residues" evidence="1">
    <location>
        <begin position="220"/>
        <end position="245"/>
    </location>
</feature>
<protein>
    <submittedName>
        <fullName evidence="2">Uncharacterized protein</fullName>
    </submittedName>
</protein>
<feature type="compositionally biased region" description="Basic and acidic residues" evidence="1">
    <location>
        <begin position="511"/>
        <end position="524"/>
    </location>
</feature>
<dbReference type="EnsemblMetazoa" id="PPA38061.1">
    <property type="protein sequence ID" value="PPA38061.1"/>
    <property type="gene ID" value="WBGene00276430"/>
</dbReference>